<dbReference type="Pfam" id="PF00440">
    <property type="entry name" value="TetR_N"/>
    <property type="match status" value="1"/>
</dbReference>
<comment type="caution">
    <text evidence="2">The sequence shown here is derived from an EMBL/GenBank/DDBJ whole genome shotgun (WGS) entry which is preliminary data.</text>
</comment>
<dbReference type="SUPFAM" id="SSF46689">
    <property type="entry name" value="Homeodomain-like"/>
    <property type="match status" value="1"/>
</dbReference>
<dbReference type="PRINTS" id="PR00455">
    <property type="entry name" value="HTHTETR"/>
</dbReference>
<dbReference type="PROSITE" id="PS50977">
    <property type="entry name" value="HTH_TETR_2"/>
    <property type="match status" value="1"/>
</dbReference>
<dbReference type="InterPro" id="IPR001647">
    <property type="entry name" value="HTH_TetR"/>
</dbReference>
<dbReference type="InterPro" id="IPR050109">
    <property type="entry name" value="HTH-type_TetR-like_transc_reg"/>
</dbReference>
<dbReference type="Gene3D" id="1.10.357.10">
    <property type="entry name" value="Tetracycline Repressor, domain 2"/>
    <property type="match status" value="1"/>
</dbReference>
<reference evidence="2 3" key="1">
    <citation type="submission" date="2019-10" db="EMBL/GenBank/DDBJ databases">
        <title>Nocardioides novel species isolated from the excrement of Marmot.</title>
        <authorList>
            <person name="Zhang G."/>
        </authorList>
    </citation>
    <scope>NUCLEOTIDE SEQUENCE [LARGE SCALE GENOMIC DNA]</scope>
    <source>
        <strain evidence="3">zg-579</strain>
    </source>
</reference>
<dbReference type="InterPro" id="IPR009057">
    <property type="entry name" value="Homeodomain-like_sf"/>
</dbReference>
<keyword evidence="1" id="KW-0238">DNA-binding</keyword>
<evidence type="ECO:0000313" key="3">
    <source>
        <dbReference type="Proteomes" id="UP000433406"/>
    </source>
</evidence>
<evidence type="ECO:0000313" key="2">
    <source>
        <dbReference type="EMBL" id="MTB97169.1"/>
    </source>
</evidence>
<dbReference type="PANTHER" id="PTHR30055">
    <property type="entry name" value="HTH-TYPE TRANSCRIPTIONAL REGULATOR RUTR"/>
    <property type="match status" value="1"/>
</dbReference>
<name>A0A6I3JGB6_9ACTN</name>
<dbReference type="GO" id="GO:0003700">
    <property type="term" value="F:DNA-binding transcription factor activity"/>
    <property type="evidence" value="ECO:0007669"/>
    <property type="project" value="TreeGrafter"/>
</dbReference>
<dbReference type="PANTHER" id="PTHR30055:SF209">
    <property type="entry name" value="POSSIBLE TRANSCRIPTIONAL REGULATORY PROTEIN (PROBABLY TETR-FAMILY)"/>
    <property type="match status" value="1"/>
</dbReference>
<dbReference type="GO" id="GO:0000976">
    <property type="term" value="F:transcription cis-regulatory region binding"/>
    <property type="evidence" value="ECO:0007669"/>
    <property type="project" value="TreeGrafter"/>
</dbReference>
<proteinExistence type="predicted"/>
<dbReference type="AlphaFoldDB" id="A0A6I3JGB6"/>
<dbReference type="Proteomes" id="UP000433406">
    <property type="component" value="Unassembled WGS sequence"/>
</dbReference>
<keyword evidence="3" id="KW-1185">Reference proteome</keyword>
<organism evidence="2 3">
    <name type="scientific">Nocardioides marmotae</name>
    <dbReference type="NCBI Taxonomy" id="2663857"/>
    <lineage>
        <taxon>Bacteria</taxon>
        <taxon>Bacillati</taxon>
        <taxon>Actinomycetota</taxon>
        <taxon>Actinomycetes</taxon>
        <taxon>Propionibacteriales</taxon>
        <taxon>Nocardioidaceae</taxon>
        <taxon>Nocardioides</taxon>
    </lineage>
</organism>
<protein>
    <submittedName>
        <fullName evidence="2">TetR family transcriptional regulator</fullName>
    </submittedName>
</protein>
<accession>A0A6I3JGB6</accession>
<evidence type="ECO:0000256" key="1">
    <source>
        <dbReference type="ARBA" id="ARBA00023125"/>
    </source>
</evidence>
<sequence length="212" mass="22777">MTGPRLLPLVGDPPPERRDAARNREALLVAAQALVEESGPEHVTMEAVAARAGVGKGTVFRRFESREGLMAALLDHSEAAFQGAVMTGPPPLGPGAEPMERLLAFGRSRLESTLRHHALIRAAGRAGSRSYAVWSFTAMHVRYLLEQLGVEGDLPLLTTALLAPLELPILEQQLIVDGFPVDRVVDGWADLVHRVVRTPDEPGEPGQPGQPG</sequence>
<dbReference type="RefSeq" id="WP_154616890.1">
    <property type="nucleotide sequence ID" value="NZ_CP053660.1"/>
</dbReference>
<gene>
    <name evidence="2" type="ORF">GGQ22_19035</name>
</gene>
<dbReference type="EMBL" id="WLCI01000019">
    <property type="protein sequence ID" value="MTB97169.1"/>
    <property type="molecule type" value="Genomic_DNA"/>
</dbReference>